<comment type="similarity">
    <text evidence="1 4">Belongs to the pseudouridine synthase TruD family.</text>
</comment>
<comment type="catalytic activity">
    <reaction evidence="4">
        <text>uridine(13) in tRNA = pseudouridine(13) in tRNA</text>
        <dbReference type="Rhea" id="RHEA:42540"/>
        <dbReference type="Rhea" id="RHEA-COMP:10105"/>
        <dbReference type="Rhea" id="RHEA-COMP:10106"/>
        <dbReference type="ChEBI" id="CHEBI:65314"/>
        <dbReference type="ChEBI" id="CHEBI:65315"/>
        <dbReference type="EC" id="5.4.99.27"/>
    </reaction>
</comment>
<organism evidence="6 7">
    <name type="scientific">Helicobacter valdiviensis</name>
    <dbReference type="NCBI Taxonomy" id="1458358"/>
    <lineage>
        <taxon>Bacteria</taxon>
        <taxon>Pseudomonadati</taxon>
        <taxon>Campylobacterota</taxon>
        <taxon>Epsilonproteobacteria</taxon>
        <taxon>Campylobacterales</taxon>
        <taxon>Helicobacteraceae</taxon>
        <taxon>Helicobacter</taxon>
    </lineage>
</organism>
<evidence type="ECO:0000313" key="6">
    <source>
        <dbReference type="EMBL" id="PZT47701.1"/>
    </source>
</evidence>
<name>A0A2W6MUS0_9HELI</name>
<dbReference type="GO" id="GO:0031119">
    <property type="term" value="P:tRNA pseudouridine synthesis"/>
    <property type="evidence" value="ECO:0007669"/>
    <property type="project" value="UniProtKB-UniRule"/>
</dbReference>
<dbReference type="InterPro" id="IPR020103">
    <property type="entry name" value="PsdUridine_synth_cat_dom_sf"/>
</dbReference>
<dbReference type="EMBL" id="NBIU01000024">
    <property type="protein sequence ID" value="PZT47701.1"/>
    <property type="molecule type" value="Genomic_DNA"/>
</dbReference>
<dbReference type="Proteomes" id="UP000249746">
    <property type="component" value="Unassembled WGS sequence"/>
</dbReference>
<keyword evidence="2 4" id="KW-0819">tRNA processing</keyword>
<dbReference type="OrthoDB" id="1550679at2"/>
<dbReference type="PIRSF" id="PIRSF037016">
    <property type="entry name" value="Pseudouridin_synth_euk_prd"/>
    <property type="match status" value="1"/>
</dbReference>
<evidence type="ECO:0000256" key="3">
    <source>
        <dbReference type="ARBA" id="ARBA00023235"/>
    </source>
</evidence>
<keyword evidence="3 4" id="KW-0413">Isomerase</keyword>
<dbReference type="Pfam" id="PF01142">
    <property type="entry name" value="TruD"/>
    <property type="match status" value="2"/>
</dbReference>
<dbReference type="InterPro" id="IPR050170">
    <property type="entry name" value="TruD_pseudoU_synthase"/>
</dbReference>
<comment type="caution">
    <text evidence="6">The sequence shown here is derived from an EMBL/GenBank/DDBJ whole genome shotgun (WGS) entry which is preliminary data.</text>
</comment>
<evidence type="ECO:0000256" key="4">
    <source>
        <dbReference type="HAMAP-Rule" id="MF_01082"/>
    </source>
</evidence>
<reference evidence="6 7" key="1">
    <citation type="submission" date="2017-03" db="EMBL/GenBank/DDBJ databases">
        <title>Genomic and clinical evidence uncovers the enterohepatic species Helicobacter valdiviensis as a potential human intestinal pathogen.</title>
        <authorList>
            <person name="Fresia P."/>
            <person name="Jara R."/>
            <person name="Sierra R."/>
            <person name="Ferres I."/>
            <person name="Greif G."/>
            <person name="Iraola G."/>
            <person name="Collado L."/>
        </authorList>
    </citation>
    <scope>NUCLEOTIDE SEQUENCE [LARGE SCALE GENOMIC DNA]</scope>
    <source>
        <strain evidence="6 7">WBE14</strain>
    </source>
</reference>
<dbReference type="NCBIfam" id="TIGR00094">
    <property type="entry name" value="tRNA_TruD_broad"/>
    <property type="match status" value="1"/>
</dbReference>
<feature type="domain" description="TRUD" evidence="5">
    <location>
        <begin position="161"/>
        <end position="345"/>
    </location>
</feature>
<evidence type="ECO:0000256" key="2">
    <source>
        <dbReference type="ARBA" id="ARBA00022694"/>
    </source>
</evidence>
<dbReference type="Gene3D" id="3.30.2350.20">
    <property type="entry name" value="TruD, catalytic domain"/>
    <property type="match status" value="1"/>
</dbReference>
<feature type="active site" description="Nucleophile" evidence="4">
    <location>
        <position position="84"/>
    </location>
</feature>
<dbReference type="EC" id="5.4.99.27" evidence="4"/>
<accession>A0A2W6MUS0</accession>
<dbReference type="InterPro" id="IPR011760">
    <property type="entry name" value="PsdUridine_synth_TruD_insert"/>
</dbReference>
<evidence type="ECO:0000256" key="1">
    <source>
        <dbReference type="ARBA" id="ARBA00007953"/>
    </source>
</evidence>
<keyword evidence="7" id="KW-1185">Reference proteome</keyword>
<proteinExistence type="inferred from homology"/>
<protein>
    <recommendedName>
        <fullName evidence="4">tRNA pseudouridine synthase D</fullName>
        <ecNumber evidence="4">5.4.99.27</ecNumber>
    </recommendedName>
    <alternativeName>
        <fullName evidence="4">tRNA pseudouridine(13) synthase</fullName>
    </alternativeName>
    <alternativeName>
        <fullName evidence="4">tRNA pseudouridylate synthase D</fullName>
    </alternativeName>
    <alternativeName>
        <fullName evidence="4">tRNA-uridine isomerase D</fullName>
    </alternativeName>
</protein>
<dbReference type="AlphaFoldDB" id="A0A2W6MUS0"/>
<dbReference type="GO" id="GO:0003723">
    <property type="term" value="F:RNA binding"/>
    <property type="evidence" value="ECO:0007669"/>
    <property type="project" value="InterPro"/>
</dbReference>
<dbReference type="PROSITE" id="PS01268">
    <property type="entry name" value="UPF0024"/>
    <property type="match status" value="1"/>
</dbReference>
<dbReference type="NCBIfam" id="NF002154">
    <property type="entry name" value="PRK00984.1-3"/>
    <property type="match status" value="1"/>
</dbReference>
<dbReference type="InterPro" id="IPR020119">
    <property type="entry name" value="PsdUridine_synth_TruD_CS"/>
</dbReference>
<sequence length="391" mass="46231">MWLPLTKEAKCAFAYTHSPIFFHFSQNPRDFVVREEPLYSFSGAGEHLILQVRKKNLTTFSMLKIFSTFFGIKEKEIGYAGLKDKNALTSQFISLPKNKVDKEKLANFKHEEIKILSQTYHQNKIKLGHLKGNHFFIRVKKLDSINHQKILEFIKKVQIFGLPNYFSYQRFGNDGENYLVGKEIVEGKKRLRSKKMEQFLISSYQSYLFNQWLSCRIELSRLVCDFEEKQIEKVFLEYFKTKFQVDLKERVQGFLNNAFYKQIKAQKHFFKLFVGDYLCHYPFGKNFKIEDVFKESERFLQKDVVPTGLLSGIKAQNAEGLASIIEENFTDIKIKSVGQRRFAWIFLENLEYCYKEEEAQGEFHFFLPKGAYATNFLRELAHQEINLKEEE</sequence>
<dbReference type="InterPro" id="IPR001656">
    <property type="entry name" value="PsdUridine_synth_TruD"/>
</dbReference>
<dbReference type="GO" id="GO:0005829">
    <property type="term" value="C:cytosol"/>
    <property type="evidence" value="ECO:0007669"/>
    <property type="project" value="TreeGrafter"/>
</dbReference>
<dbReference type="SUPFAM" id="SSF55120">
    <property type="entry name" value="Pseudouridine synthase"/>
    <property type="match status" value="1"/>
</dbReference>
<dbReference type="PANTHER" id="PTHR47811">
    <property type="entry name" value="TRNA PSEUDOURIDINE SYNTHASE D"/>
    <property type="match status" value="1"/>
</dbReference>
<dbReference type="PANTHER" id="PTHR47811:SF1">
    <property type="entry name" value="TRNA PSEUDOURIDINE SYNTHASE D"/>
    <property type="match status" value="1"/>
</dbReference>
<gene>
    <name evidence="4" type="primary">truD</name>
    <name evidence="6" type="ORF">B6S12_07870</name>
</gene>
<dbReference type="GO" id="GO:0160150">
    <property type="term" value="F:tRNA pseudouridine(13) synthase activity"/>
    <property type="evidence" value="ECO:0007669"/>
    <property type="project" value="UniProtKB-EC"/>
</dbReference>
<dbReference type="HAMAP" id="MF_01082">
    <property type="entry name" value="TruD"/>
    <property type="match status" value="1"/>
</dbReference>
<evidence type="ECO:0000259" key="5">
    <source>
        <dbReference type="PROSITE" id="PS50984"/>
    </source>
</evidence>
<evidence type="ECO:0000313" key="7">
    <source>
        <dbReference type="Proteomes" id="UP000249746"/>
    </source>
</evidence>
<dbReference type="PROSITE" id="PS50984">
    <property type="entry name" value="TRUD"/>
    <property type="match status" value="1"/>
</dbReference>
<dbReference type="InterPro" id="IPR042214">
    <property type="entry name" value="TruD_catalytic"/>
</dbReference>
<comment type="function">
    <text evidence="4">Responsible for synthesis of pseudouridine from uracil-13 in transfer RNAs.</text>
</comment>